<reference evidence="2" key="1">
    <citation type="journal article" date="2022" name="Mol. Ecol. Resour.">
        <title>The genomes of chicory, endive, great burdock and yacon provide insights into Asteraceae palaeo-polyploidization history and plant inulin production.</title>
        <authorList>
            <person name="Fan W."/>
            <person name="Wang S."/>
            <person name="Wang H."/>
            <person name="Wang A."/>
            <person name="Jiang F."/>
            <person name="Liu H."/>
            <person name="Zhao H."/>
            <person name="Xu D."/>
            <person name="Zhang Y."/>
        </authorList>
    </citation>
    <scope>NUCLEOTIDE SEQUENCE [LARGE SCALE GENOMIC DNA]</scope>
    <source>
        <strain evidence="2">cv. Punajuju</strain>
    </source>
</reference>
<dbReference type="Proteomes" id="UP001055811">
    <property type="component" value="Linkage Group LG03"/>
</dbReference>
<reference evidence="1 2" key="2">
    <citation type="journal article" date="2022" name="Mol. Ecol. Resour.">
        <title>The genomes of chicory, endive, great burdock and yacon provide insights into Asteraceae paleo-polyploidization history and plant inulin production.</title>
        <authorList>
            <person name="Fan W."/>
            <person name="Wang S."/>
            <person name="Wang H."/>
            <person name="Wang A."/>
            <person name="Jiang F."/>
            <person name="Liu H."/>
            <person name="Zhao H."/>
            <person name="Xu D."/>
            <person name="Zhang Y."/>
        </authorList>
    </citation>
    <scope>NUCLEOTIDE SEQUENCE [LARGE SCALE GENOMIC DNA]</scope>
    <source>
        <strain evidence="2">cv. Punajuju</strain>
        <tissue evidence="1">Leaves</tissue>
    </source>
</reference>
<evidence type="ECO:0000313" key="2">
    <source>
        <dbReference type="Proteomes" id="UP001055811"/>
    </source>
</evidence>
<gene>
    <name evidence="1" type="ORF">L2E82_16563</name>
</gene>
<organism evidence="1 2">
    <name type="scientific">Cichorium intybus</name>
    <name type="common">Chicory</name>
    <dbReference type="NCBI Taxonomy" id="13427"/>
    <lineage>
        <taxon>Eukaryota</taxon>
        <taxon>Viridiplantae</taxon>
        <taxon>Streptophyta</taxon>
        <taxon>Embryophyta</taxon>
        <taxon>Tracheophyta</taxon>
        <taxon>Spermatophyta</taxon>
        <taxon>Magnoliopsida</taxon>
        <taxon>eudicotyledons</taxon>
        <taxon>Gunneridae</taxon>
        <taxon>Pentapetalae</taxon>
        <taxon>asterids</taxon>
        <taxon>campanulids</taxon>
        <taxon>Asterales</taxon>
        <taxon>Asteraceae</taxon>
        <taxon>Cichorioideae</taxon>
        <taxon>Cichorieae</taxon>
        <taxon>Cichoriinae</taxon>
        <taxon>Cichorium</taxon>
    </lineage>
</organism>
<sequence>MLALLCLVLTLISVHAQDDDQSGFISIDCGIVKGSTYTDNVTNINYVSDADFIDTGEIHNILPIYNSFTIGTQLSTLTSFPQNTRNCYTLKPTQGKGNRYLIRARFMYGNYDFKSQLPEFDVYLGPDYWDTVKLNSSSKPANMEIVHVSSSDYIHVCLVNTGRGTPFISAIEVRLLANNMYEETSFGSLYLFARVNFGTAFGTVRYKDDKYDRLWAPINWANSTFLYTFDTVYPGIFTAIDPPSSVMSTAITPKSPQESFNIGWTPDNITDKFFIYTHFAEIELLKRNQTREFNIYLNGSLWYRKPFSPLNHSTTTIYSTEPEPTAPTYTLTINKTKNSTLLPIINALELYVLKELPQRQTDDRDVAAMWSIKSAYEITRHWQGDPCAPQEFVWEGVRCSYNVTDSPRITFLNLSTSGLNGGIDPGLANLTMLETLDLSNNNLTGTVPNFLSGLNFLKVLTLKGNNFIGPVPADLLAKSNKGLLSLSFDGDSTNETISSCDKNGCKNTKGNKIIVPVIATVASLFVILTAVVAVWMITKQKARDKRRTRTGLEIRKQQYTFSEVQSITDNFNVVIGKGGFGTVYHGCIGDTEVAVKMLSESSLQGDKEFQAEAYLLLSVHHKNLTSLVGYCNEGNQKAIIYEYMANGNLERHILDTNSSVLNWEERLQISCDAAHGLEYLHHGCKPPIVHRDVKCNNILLNESFQAKLADFGLSKAFPTEGGTHISTAVAGTPGYLDPEYYTSNRLTEKSDVYSFGIVLLVIITGQPAITKYENDNMHIIRWVNLKLADGDMKNIVDPRLLGDFDINSAWKAVELAMACVAHTPSRRPTMNEVVMELSDCLVIEKARQETKPKKLTGLNSLNLESAYGPKPR</sequence>
<protein>
    <submittedName>
        <fullName evidence="1">Uncharacterized protein</fullName>
    </submittedName>
</protein>
<dbReference type="EMBL" id="CM042011">
    <property type="protein sequence ID" value="KAI3766500.1"/>
    <property type="molecule type" value="Genomic_DNA"/>
</dbReference>
<keyword evidence="2" id="KW-1185">Reference proteome</keyword>
<evidence type="ECO:0000313" key="1">
    <source>
        <dbReference type="EMBL" id="KAI3766500.1"/>
    </source>
</evidence>
<accession>A0ACB9F5X9</accession>
<name>A0ACB9F5X9_CICIN</name>
<comment type="caution">
    <text evidence="1">The sequence shown here is derived from an EMBL/GenBank/DDBJ whole genome shotgun (WGS) entry which is preliminary data.</text>
</comment>
<proteinExistence type="predicted"/>